<accession>A0A0V0Y1W6</accession>
<name>A0A0V0Y1W6_9BILA</name>
<comment type="caution">
    <text evidence="1">The sequence shown here is derived from an EMBL/GenBank/DDBJ whole genome shotgun (WGS) entry which is preliminary data.</text>
</comment>
<evidence type="ECO:0000313" key="1">
    <source>
        <dbReference type="EMBL" id="KRX94207.1"/>
    </source>
</evidence>
<reference evidence="1 2" key="1">
    <citation type="submission" date="2015-01" db="EMBL/GenBank/DDBJ databases">
        <title>Evolution of Trichinella species and genotypes.</title>
        <authorList>
            <person name="Korhonen P.K."/>
            <person name="Edoardo P."/>
            <person name="Giuseppe L.R."/>
            <person name="Gasser R.B."/>
        </authorList>
    </citation>
    <scope>NUCLEOTIDE SEQUENCE [LARGE SCALE GENOMIC DNA]</scope>
    <source>
        <strain evidence="1">ISS2496</strain>
    </source>
</reference>
<gene>
    <name evidence="1" type="ORF">T12_14250</name>
</gene>
<keyword evidence="2" id="KW-1185">Reference proteome</keyword>
<dbReference type="AlphaFoldDB" id="A0A0V0Y1W6"/>
<dbReference type="Proteomes" id="UP000054783">
    <property type="component" value="Unassembled WGS sequence"/>
</dbReference>
<dbReference type="EMBL" id="JYDQ01004497">
    <property type="protein sequence ID" value="KRX94207.1"/>
    <property type="molecule type" value="Genomic_DNA"/>
</dbReference>
<evidence type="ECO:0000313" key="2">
    <source>
        <dbReference type="Proteomes" id="UP000054783"/>
    </source>
</evidence>
<sequence length="32" mass="3650">MKTLQCTIFPNGTLSEKLSIHFNWITIQSLKG</sequence>
<organism evidence="1 2">
    <name type="scientific">Trichinella patagoniensis</name>
    <dbReference type="NCBI Taxonomy" id="990121"/>
    <lineage>
        <taxon>Eukaryota</taxon>
        <taxon>Metazoa</taxon>
        <taxon>Ecdysozoa</taxon>
        <taxon>Nematoda</taxon>
        <taxon>Enoplea</taxon>
        <taxon>Dorylaimia</taxon>
        <taxon>Trichinellida</taxon>
        <taxon>Trichinellidae</taxon>
        <taxon>Trichinella</taxon>
    </lineage>
</organism>
<protein>
    <submittedName>
        <fullName evidence="1">Uncharacterized protein</fullName>
    </submittedName>
</protein>
<proteinExistence type="predicted"/>